<dbReference type="AlphaFoldDB" id="A0A317ECV5"/>
<feature type="active site" description="Nucleophile" evidence="6">
    <location>
        <position position="20"/>
    </location>
</feature>
<dbReference type="PANTHER" id="PTHR43434">
    <property type="entry name" value="PHOSPHOGLYCOLATE PHOSPHATASE"/>
    <property type="match status" value="1"/>
</dbReference>
<dbReference type="PANTHER" id="PTHR43434:SF1">
    <property type="entry name" value="PHOSPHOGLYCOLATE PHOSPHATASE"/>
    <property type="match status" value="1"/>
</dbReference>
<dbReference type="SFLD" id="SFLDG01129">
    <property type="entry name" value="C1.5:_HAD__Beta-PGM__Phosphata"/>
    <property type="match status" value="1"/>
</dbReference>
<keyword evidence="6" id="KW-0460">Magnesium</keyword>
<comment type="cofactor">
    <cofactor evidence="2 6">
        <name>Mg(2+)</name>
        <dbReference type="ChEBI" id="CHEBI:18420"/>
    </cofactor>
</comment>
<evidence type="ECO:0000313" key="7">
    <source>
        <dbReference type="EMBL" id="PWR24749.1"/>
    </source>
</evidence>
<dbReference type="InterPro" id="IPR037512">
    <property type="entry name" value="PGPase_prok"/>
</dbReference>
<dbReference type="NCBIfam" id="TIGR01449">
    <property type="entry name" value="PGP_bact"/>
    <property type="match status" value="1"/>
</dbReference>
<dbReference type="GO" id="GO:0005975">
    <property type="term" value="P:carbohydrate metabolic process"/>
    <property type="evidence" value="ECO:0007669"/>
    <property type="project" value="InterPro"/>
</dbReference>
<evidence type="ECO:0000256" key="6">
    <source>
        <dbReference type="HAMAP-Rule" id="MF_00495"/>
    </source>
</evidence>
<reference evidence="7 8" key="1">
    <citation type="submission" date="2018-05" db="EMBL/GenBank/DDBJ databases">
        <title>Zavarzinia sp. HR-AS.</title>
        <authorList>
            <person name="Lee Y."/>
            <person name="Jeon C.O."/>
        </authorList>
    </citation>
    <scope>NUCLEOTIDE SEQUENCE [LARGE SCALE GENOMIC DNA]</scope>
    <source>
        <strain evidence="7 8">HR-AS</strain>
    </source>
</reference>
<dbReference type="EC" id="3.1.3.18" evidence="5 6"/>
<organism evidence="7 8">
    <name type="scientific">Zavarzinia aquatilis</name>
    <dbReference type="NCBI Taxonomy" id="2211142"/>
    <lineage>
        <taxon>Bacteria</taxon>
        <taxon>Pseudomonadati</taxon>
        <taxon>Pseudomonadota</taxon>
        <taxon>Alphaproteobacteria</taxon>
        <taxon>Rhodospirillales</taxon>
        <taxon>Zavarziniaceae</taxon>
        <taxon>Zavarzinia</taxon>
    </lineage>
</organism>
<evidence type="ECO:0000256" key="4">
    <source>
        <dbReference type="ARBA" id="ARBA00006171"/>
    </source>
</evidence>
<evidence type="ECO:0000256" key="5">
    <source>
        <dbReference type="ARBA" id="ARBA00013078"/>
    </source>
</evidence>
<keyword evidence="6" id="KW-0119">Carbohydrate metabolism</keyword>
<comment type="caution">
    <text evidence="7">The sequence shown here is derived from an EMBL/GenBank/DDBJ whole genome shotgun (WGS) entry which is preliminary data.</text>
</comment>
<sequence>MSSCEILPFSATLPDTVIFDLDGTLVDSAPDLTGALNATMASLGLAALPEAEVRHMVGHGARKLIERGLEAHAVPKSAGEIDALVDYFIGYYAGHVADHSVAFPGVVATLNWLRARGVRLGVCTNKPVVLAKQLIVALELDEFFPADAILGGDSLTVKKPDGRHLIATIEALSGDLDRAVMVGDSATDLNAARDAGVPAVLVTFGYTPIPAQKLGADAVIDHFRELPHALTQVLDRTGARH</sequence>
<dbReference type="InterPro" id="IPR023198">
    <property type="entry name" value="PGP-like_dom2"/>
</dbReference>
<evidence type="ECO:0000256" key="3">
    <source>
        <dbReference type="ARBA" id="ARBA00004818"/>
    </source>
</evidence>
<comment type="similarity">
    <text evidence="4 6">Belongs to the HAD-like hydrolase superfamily. CbbY/CbbZ/Gph/YieH family.</text>
</comment>
<dbReference type="Gene3D" id="3.40.50.1000">
    <property type="entry name" value="HAD superfamily/HAD-like"/>
    <property type="match status" value="1"/>
</dbReference>
<dbReference type="InterPro" id="IPR036412">
    <property type="entry name" value="HAD-like_sf"/>
</dbReference>
<dbReference type="SFLD" id="SFLDG01135">
    <property type="entry name" value="C1.5.6:_HAD__Beta-PGM__Phospha"/>
    <property type="match status" value="1"/>
</dbReference>
<dbReference type="InterPro" id="IPR023214">
    <property type="entry name" value="HAD_sf"/>
</dbReference>
<dbReference type="InterPro" id="IPR050155">
    <property type="entry name" value="HAD-like_hydrolase_sf"/>
</dbReference>
<comment type="pathway">
    <text evidence="3 6">Organic acid metabolism; glycolate biosynthesis; glycolate from 2-phosphoglycolate: step 1/1.</text>
</comment>
<feature type="binding site" evidence="6">
    <location>
        <position position="22"/>
    </location>
    <ligand>
        <name>Mg(2+)</name>
        <dbReference type="ChEBI" id="CHEBI:18420"/>
    </ligand>
</feature>
<protein>
    <recommendedName>
        <fullName evidence="5 6">Phosphoglycolate phosphatase</fullName>
        <shortName evidence="6">PGP</shortName>
        <shortName evidence="6">PGPase</shortName>
        <ecNumber evidence="5 6">3.1.3.18</ecNumber>
    </recommendedName>
</protein>
<dbReference type="GO" id="GO:0046295">
    <property type="term" value="P:glycolate biosynthetic process"/>
    <property type="evidence" value="ECO:0007669"/>
    <property type="project" value="UniProtKB-UniRule"/>
</dbReference>
<dbReference type="HAMAP" id="MF_00495">
    <property type="entry name" value="GPH_hydrolase_bact"/>
    <property type="match status" value="1"/>
</dbReference>
<dbReference type="Proteomes" id="UP000245461">
    <property type="component" value="Unassembled WGS sequence"/>
</dbReference>
<dbReference type="GO" id="GO:0006281">
    <property type="term" value="P:DNA repair"/>
    <property type="evidence" value="ECO:0007669"/>
    <property type="project" value="TreeGrafter"/>
</dbReference>
<dbReference type="EMBL" id="QGLE01000003">
    <property type="protein sequence ID" value="PWR24749.1"/>
    <property type="molecule type" value="Genomic_DNA"/>
</dbReference>
<evidence type="ECO:0000313" key="8">
    <source>
        <dbReference type="Proteomes" id="UP000245461"/>
    </source>
</evidence>
<keyword evidence="6" id="KW-0378">Hydrolase</keyword>
<accession>A0A317ECV5</accession>
<dbReference type="SFLD" id="SFLDS00003">
    <property type="entry name" value="Haloacid_Dehalogenase"/>
    <property type="match status" value="1"/>
</dbReference>
<keyword evidence="8" id="KW-1185">Reference proteome</keyword>
<evidence type="ECO:0000256" key="2">
    <source>
        <dbReference type="ARBA" id="ARBA00001946"/>
    </source>
</evidence>
<dbReference type="Pfam" id="PF13419">
    <property type="entry name" value="HAD_2"/>
    <property type="match status" value="1"/>
</dbReference>
<gene>
    <name evidence="7" type="primary">gph</name>
    <name evidence="7" type="ORF">DKG74_08105</name>
</gene>
<dbReference type="GO" id="GO:0008967">
    <property type="term" value="F:phosphoglycolate phosphatase activity"/>
    <property type="evidence" value="ECO:0007669"/>
    <property type="project" value="UniProtKB-UniRule"/>
</dbReference>
<dbReference type="InterPro" id="IPR041492">
    <property type="entry name" value="HAD_2"/>
</dbReference>
<dbReference type="GO" id="GO:0005829">
    <property type="term" value="C:cytosol"/>
    <property type="evidence" value="ECO:0007669"/>
    <property type="project" value="TreeGrafter"/>
</dbReference>
<comment type="catalytic activity">
    <reaction evidence="1 6">
        <text>2-phosphoglycolate + H2O = glycolate + phosphate</text>
        <dbReference type="Rhea" id="RHEA:14369"/>
        <dbReference type="ChEBI" id="CHEBI:15377"/>
        <dbReference type="ChEBI" id="CHEBI:29805"/>
        <dbReference type="ChEBI" id="CHEBI:43474"/>
        <dbReference type="ChEBI" id="CHEBI:58033"/>
        <dbReference type="EC" id="3.1.3.18"/>
    </reaction>
</comment>
<feature type="binding site" evidence="6">
    <location>
        <position position="184"/>
    </location>
    <ligand>
        <name>Mg(2+)</name>
        <dbReference type="ChEBI" id="CHEBI:18420"/>
    </ligand>
</feature>
<dbReference type="Gene3D" id="1.10.150.240">
    <property type="entry name" value="Putative phosphatase, domain 2"/>
    <property type="match status" value="1"/>
</dbReference>
<dbReference type="RefSeq" id="WP_109904488.1">
    <property type="nucleotide sequence ID" value="NZ_QGLE01000003.1"/>
</dbReference>
<name>A0A317ECV5_9PROT</name>
<proteinExistence type="inferred from homology"/>
<evidence type="ECO:0000256" key="1">
    <source>
        <dbReference type="ARBA" id="ARBA00000830"/>
    </source>
</evidence>
<dbReference type="SUPFAM" id="SSF56784">
    <property type="entry name" value="HAD-like"/>
    <property type="match status" value="1"/>
</dbReference>
<dbReference type="GO" id="GO:0046872">
    <property type="term" value="F:metal ion binding"/>
    <property type="evidence" value="ECO:0007669"/>
    <property type="project" value="UniProtKB-KW"/>
</dbReference>
<dbReference type="OrthoDB" id="9793014at2"/>
<feature type="binding site" evidence="6">
    <location>
        <position position="20"/>
    </location>
    <ligand>
        <name>Mg(2+)</name>
        <dbReference type="ChEBI" id="CHEBI:18420"/>
    </ligand>
</feature>
<comment type="function">
    <text evidence="6">Specifically catalyzes the dephosphorylation of 2-phosphoglycolate. Is involved in the dissimilation of the intracellular 2-phosphoglycolate formed during the DNA repair of 3'-phosphoglycolate ends, a major class of DNA lesions induced by oxidative stress.</text>
</comment>
<keyword evidence="6" id="KW-0479">Metal-binding</keyword>
<dbReference type="UniPathway" id="UPA00865">
    <property type="reaction ID" value="UER00834"/>
</dbReference>